<dbReference type="RefSeq" id="WP_129889587.1">
    <property type="nucleotide sequence ID" value="NZ_CP035758.1"/>
</dbReference>
<evidence type="ECO:0000256" key="17">
    <source>
        <dbReference type="PIRNR" id="PIRNR000732"/>
    </source>
</evidence>
<keyword evidence="11 17" id="KW-0808">Transferase</keyword>
<dbReference type="InterPro" id="IPR008731">
    <property type="entry name" value="PTS_EIN"/>
</dbReference>
<evidence type="ECO:0000259" key="21">
    <source>
        <dbReference type="Pfam" id="PF00391"/>
    </source>
</evidence>
<evidence type="ECO:0000256" key="15">
    <source>
        <dbReference type="ARBA" id="ARBA00022842"/>
    </source>
</evidence>
<keyword evidence="10 17" id="KW-0762">Sugar transport</keyword>
<evidence type="ECO:0000259" key="22">
    <source>
        <dbReference type="Pfam" id="PF02896"/>
    </source>
</evidence>
<evidence type="ECO:0000256" key="20">
    <source>
        <dbReference type="PIRSR" id="PIRSR000732-3"/>
    </source>
</evidence>
<sequence>MTIALRGTPAASGVAVGSYILYDPTPPLISHEQLVPEAVAAEKERLDRAIQASKQEITQLRDQVSERLGKEEAAIFDAHLLILEDEALLESAYQRIEDGLMNAEQALWEAADEFAQLLANLSDSYFQARATDIYDIRTRVICHLQGKPVPQLRHLQHPAIIVARDLLPSDTAGLDAQLVLGLATEQGGPTSHTAILARQLGIPAVVGATGLLEKLRQENIASARVALDGSSGEVVIDPDEATVVQYQTALEQYRKLQQELQALRTLPAVTPDGVKVEVAANIGRSKDALPAVEAGANGVGLFRTEFLFLDRTTPPSEEEQFEAYSTVLKAFAGKTVIVRTLDIGGDKSIPYLSLEHEDNPFLGLRGIRLCLAEKHQPLFRTQVRALLRAAEHNPASLWIMYPMICDSRELRQARAFVAETEAMLLAEGILKNPVSNKIRQGIMIETPAAALLVDVLSKDADFFSIGTNDLSQYTLASDRMNANLVELHRPFHPAVMRSIAQIITTAHKYNRWIGMCGEMAGNPRACKFLLGVGLDEFSMEVNSLNAVKQIIRSTTRGEAQEIVQRVLAAESADEIEQILL</sequence>
<dbReference type="EC" id="2.7.3.9" evidence="6 17"/>
<dbReference type="PANTHER" id="PTHR46244">
    <property type="entry name" value="PHOSPHOENOLPYRUVATE-PROTEIN PHOSPHOTRANSFERASE"/>
    <property type="match status" value="1"/>
</dbReference>
<evidence type="ECO:0000256" key="14">
    <source>
        <dbReference type="ARBA" id="ARBA00022777"/>
    </source>
</evidence>
<dbReference type="InterPro" id="IPR008279">
    <property type="entry name" value="PEP-util_enz_mobile_dom"/>
</dbReference>
<dbReference type="Pfam" id="PF05524">
    <property type="entry name" value="PEP-utilisers_N"/>
    <property type="match status" value="1"/>
</dbReference>
<keyword evidence="15 17" id="KW-0460">Magnesium</keyword>
<dbReference type="InterPro" id="IPR000121">
    <property type="entry name" value="PEP_util_C"/>
</dbReference>
<feature type="binding site" evidence="19">
    <location>
        <position position="303"/>
    </location>
    <ligand>
        <name>phosphoenolpyruvate</name>
        <dbReference type="ChEBI" id="CHEBI:58702"/>
    </ligand>
</feature>
<dbReference type="Gene3D" id="1.10.274.10">
    <property type="entry name" value="PtsI, HPr-binding domain"/>
    <property type="match status" value="1"/>
</dbReference>
<reference evidence="24 25" key="1">
    <citation type="submission" date="2019-01" db="EMBL/GenBank/DDBJ databases">
        <title>Ktedonosporobacter rubrisoli SCAWS-G2.</title>
        <authorList>
            <person name="Huang Y."/>
            <person name="Yan B."/>
        </authorList>
    </citation>
    <scope>NUCLEOTIDE SEQUENCE [LARGE SCALE GENOMIC DNA]</scope>
    <source>
        <strain evidence="24 25">SCAWS-G2</strain>
    </source>
</reference>
<evidence type="ECO:0000256" key="13">
    <source>
        <dbReference type="ARBA" id="ARBA00022723"/>
    </source>
</evidence>
<dbReference type="SUPFAM" id="SSF52009">
    <property type="entry name" value="Phosphohistidine domain"/>
    <property type="match status" value="1"/>
</dbReference>
<evidence type="ECO:0000256" key="11">
    <source>
        <dbReference type="ARBA" id="ARBA00022679"/>
    </source>
</evidence>
<gene>
    <name evidence="24" type="primary">ptsP</name>
    <name evidence="24" type="ORF">EPA93_22070</name>
</gene>
<dbReference type="InterPro" id="IPR036637">
    <property type="entry name" value="Phosphohistidine_dom_sf"/>
</dbReference>
<dbReference type="PROSITE" id="PS00370">
    <property type="entry name" value="PEP_ENZYMES_PHOS_SITE"/>
    <property type="match status" value="1"/>
</dbReference>
<evidence type="ECO:0000256" key="3">
    <source>
        <dbReference type="ARBA" id="ARBA00002728"/>
    </source>
</evidence>
<keyword evidence="9 17" id="KW-0963">Cytoplasm</keyword>
<dbReference type="EMBL" id="CP035758">
    <property type="protein sequence ID" value="QBD78534.1"/>
    <property type="molecule type" value="Genomic_DNA"/>
</dbReference>
<dbReference type="Gene3D" id="3.50.30.10">
    <property type="entry name" value="Phosphohistidine domain"/>
    <property type="match status" value="1"/>
</dbReference>
<comment type="similarity">
    <text evidence="5 17">Belongs to the PEP-utilizing enzyme family.</text>
</comment>
<evidence type="ECO:0000256" key="19">
    <source>
        <dbReference type="PIRSR" id="PIRSR000732-2"/>
    </source>
</evidence>
<comment type="subcellular location">
    <subcellularLocation>
        <location evidence="4 17">Cytoplasm</location>
    </subcellularLocation>
</comment>
<feature type="binding site" evidence="19">
    <location>
        <begin position="468"/>
        <end position="469"/>
    </location>
    <ligand>
        <name>phosphoenolpyruvate</name>
        <dbReference type="ChEBI" id="CHEBI:58702"/>
    </ligand>
</feature>
<dbReference type="PANTHER" id="PTHR46244:SF3">
    <property type="entry name" value="PHOSPHOENOLPYRUVATE-PROTEIN PHOSPHOTRANSFERASE"/>
    <property type="match status" value="1"/>
</dbReference>
<keyword evidence="24" id="KW-0670">Pyruvate</keyword>
<dbReference type="InterPro" id="IPR018274">
    <property type="entry name" value="PEP_util_AS"/>
</dbReference>
<evidence type="ECO:0000256" key="12">
    <source>
        <dbReference type="ARBA" id="ARBA00022683"/>
    </source>
</evidence>
<comment type="catalytic activity">
    <reaction evidence="1 17">
        <text>L-histidyl-[protein] + phosphoenolpyruvate = N(pros)-phospho-L-histidyl-[protein] + pyruvate</text>
        <dbReference type="Rhea" id="RHEA:23880"/>
        <dbReference type="Rhea" id="RHEA-COMP:9745"/>
        <dbReference type="Rhea" id="RHEA-COMP:9746"/>
        <dbReference type="ChEBI" id="CHEBI:15361"/>
        <dbReference type="ChEBI" id="CHEBI:29979"/>
        <dbReference type="ChEBI" id="CHEBI:58702"/>
        <dbReference type="ChEBI" id="CHEBI:64837"/>
        <dbReference type="EC" id="2.7.3.9"/>
    </reaction>
</comment>
<evidence type="ECO:0000313" key="25">
    <source>
        <dbReference type="Proteomes" id="UP000290365"/>
    </source>
</evidence>
<accession>A0A4P6JSZ1</accession>
<comment type="function">
    <text evidence="3 17">General (non sugar-specific) component of the phosphoenolpyruvate-dependent sugar phosphotransferase system (sugar PTS). This major carbohydrate active-transport system catalyzes the phosphorylation of incoming sugar substrates concomitantly with their translocation across the cell membrane. Enzyme I transfers the phosphoryl group from phosphoenolpyruvate (PEP) to the phosphoryl carrier protein (HPr).</text>
</comment>
<dbReference type="Pfam" id="PF02896">
    <property type="entry name" value="PEP-utilizers_C"/>
    <property type="match status" value="1"/>
</dbReference>
<dbReference type="InterPro" id="IPR050499">
    <property type="entry name" value="PEP-utilizing_PTS_enzyme"/>
</dbReference>
<feature type="active site" description="Tele-phosphohistidine intermediate" evidence="18">
    <location>
        <position position="192"/>
    </location>
</feature>
<keyword evidence="25" id="KW-1185">Reference proteome</keyword>
<dbReference type="Proteomes" id="UP000290365">
    <property type="component" value="Chromosome"/>
</dbReference>
<evidence type="ECO:0000256" key="9">
    <source>
        <dbReference type="ARBA" id="ARBA00022490"/>
    </source>
</evidence>
<dbReference type="Pfam" id="PF00391">
    <property type="entry name" value="PEP-utilizers"/>
    <property type="match status" value="1"/>
</dbReference>
<evidence type="ECO:0000256" key="7">
    <source>
        <dbReference type="ARBA" id="ARBA00016544"/>
    </source>
</evidence>
<organism evidence="24 25">
    <name type="scientific">Ktedonosporobacter rubrisoli</name>
    <dbReference type="NCBI Taxonomy" id="2509675"/>
    <lineage>
        <taxon>Bacteria</taxon>
        <taxon>Bacillati</taxon>
        <taxon>Chloroflexota</taxon>
        <taxon>Ktedonobacteria</taxon>
        <taxon>Ktedonobacterales</taxon>
        <taxon>Ktedonosporobacteraceae</taxon>
        <taxon>Ktedonosporobacter</taxon>
    </lineage>
</organism>
<keyword evidence="8 17" id="KW-0813">Transport</keyword>
<comment type="cofactor">
    <cofactor evidence="2 17 20">
        <name>Mg(2+)</name>
        <dbReference type="ChEBI" id="CHEBI:18420"/>
    </cofactor>
</comment>
<feature type="binding site" evidence="19">
    <location>
        <position position="479"/>
    </location>
    <ligand>
        <name>phosphoenolpyruvate</name>
        <dbReference type="ChEBI" id="CHEBI:58702"/>
    </ligand>
</feature>
<evidence type="ECO:0000256" key="2">
    <source>
        <dbReference type="ARBA" id="ARBA00001946"/>
    </source>
</evidence>
<evidence type="ECO:0000313" key="24">
    <source>
        <dbReference type="EMBL" id="QBD78534.1"/>
    </source>
</evidence>
<proteinExistence type="inferred from homology"/>
<dbReference type="InterPro" id="IPR040442">
    <property type="entry name" value="Pyrv_kinase-like_dom_sf"/>
</dbReference>
<evidence type="ECO:0000256" key="6">
    <source>
        <dbReference type="ARBA" id="ARBA00012232"/>
    </source>
</evidence>
<keyword evidence="14 17" id="KW-0418">Kinase</keyword>
<feature type="domain" description="Phosphotransferase system enzyme I N-terminal" evidence="23">
    <location>
        <begin position="6"/>
        <end position="129"/>
    </location>
</feature>
<dbReference type="PROSITE" id="PS00742">
    <property type="entry name" value="PEP_ENZYMES_2"/>
    <property type="match status" value="1"/>
</dbReference>
<dbReference type="PRINTS" id="PR01736">
    <property type="entry name" value="PHPHTRNFRASE"/>
</dbReference>
<dbReference type="InterPro" id="IPR024692">
    <property type="entry name" value="PTS_EI"/>
</dbReference>
<dbReference type="SUPFAM" id="SSF51621">
    <property type="entry name" value="Phosphoenolpyruvate/pyruvate domain"/>
    <property type="match status" value="1"/>
</dbReference>
<dbReference type="InterPro" id="IPR023151">
    <property type="entry name" value="PEP_util_CS"/>
</dbReference>
<name>A0A4P6JSZ1_KTERU</name>
<feature type="binding site" evidence="20">
    <location>
        <position position="469"/>
    </location>
    <ligand>
        <name>Mg(2+)</name>
        <dbReference type="ChEBI" id="CHEBI:18420"/>
    </ligand>
</feature>
<evidence type="ECO:0000256" key="8">
    <source>
        <dbReference type="ARBA" id="ARBA00022448"/>
    </source>
</evidence>
<dbReference type="InterPro" id="IPR006318">
    <property type="entry name" value="PTS_EI-like"/>
</dbReference>
<feature type="domain" description="PEP-utilising enzyme mobile" evidence="21">
    <location>
        <begin position="156"/>
        <end position="232"/>
    </location>
</feature>
<evidence type="ECO:0000256" key="1">
    <source>
        <dbReference type="ARBA" id="ARBA00000683"/>
    </source>
</evidence>
<protein>
    <recommendedName>
        <fullName evidence="7 17">Phosphoenolpyruvate-protein phosphotransferase</fullName>
        <ecNumber evidence="6 17">2.7.3.9</ecNumber>
    </recommendedName>
    <alternativeName>
        <fullName evidence="16 17">Phosphotransferase system, enzyme I</fullName>
    </alternativeName>
</protein>
<dbReference type="GO" id="GO:0005737">
    <property type="term" value="C:cytoplasm"/>
    <property type="evidence" value="ECO:0007669"/>
    <property type="project" value="UniProtKB-SubCell"/>
</dbReference>
<dbReference type="GO" id="GO:0046872">
    <property type="term" value="F:metal ion binding"/>
    <property type="evidence" value="ECO:0007669"/>
    <property type="project" value="UniProtKB-KW"/>
</dbReference>
<dbReference type="InterPro" id="IPR036618">
    <property type="entry name" value="PtsI_HPr-bd_sf"/>
</dbReference>
<evidence type="ECO:0000256" key="10">
    <source>
        <dbReference type="ARBA" id="ARBA00022597"/>
    </source>
</evidence>
<dbReference type="GO" id="GO:0008965">
    <property type="term" value="F:phosphoenolpyruvate-protein phosphotransferase activity"/>
    <property type="evidence" value="ECO:0007669"/>
    <property type="project" value="UniProtKB-EC"/>
</dbReference>
<dbReference type="PIRSF" id="PIRSF000732">
    <property type="entry name" value="PTS_enzyme_I"/>
    <property type="match status" value="1"/>
</dbReference>
<dbReference type="Gene3D" id="3.20.20.60">
    <property type="entry name" value="Phosphoenolpyruvate-binding domains"/>
    <property type="match status" value="1"/>
</dbReference>
<dbReference type="OrthoDB" id="9765468at2"/>
<evidence type="ECO:0000256" key="18">
    <source>
        <dbReference type="PIRSR" id="PIRSR000732-1"/>
    </source>
</evidence>
<keyword evidence="13 17" id="KW-0479">Metal-binding</keyword>
<dbReference type="SUPFAM" id="SSF47831">
    <property type="entry name" value="Enzyme I of the PEP:sugar phosphotransferase system HPr-binding (sub)domain"/>
    <property type="match status" value="1"/>
</dbReference>
<dbReference type="AlphaFoldDB" id="A0A4P6JSZ1"/>
<keyword evidence="12 17" id="KW-0598">Phosphotransferase system</keyword>
<evidence type="ECO:0000256" key="16">
    <source>
        <dbReference type="ARBA" id="ARBA00033235"/>
    </source>
</evidence>
<feature type="domain" description="PEP-utilising enzyme C-terminal" evidence="22">
    <location>
        <begin position="258"/>
        <end position="554"/>
    </location>
</feature>
<evidence type="ECO:0000259" key="23">
    <source>
        <dbReference type="Pfam" id="PF05524"/>
    </source>
</evidence>
<dbReference type="KEGG" id="kbs:EPA93_22070"/>
<dbReference type="GO" id="GO:0016301">
    <property type="term" value="F:kinase activity"/>
    <property type="evidence" value="ECO:0007669"/>
    <property type="project" value="UniProtKB-KW"/>
</dbReference>
<dbReference type="GO" id="GO:0009401">
    <property type="term" value="P:phosphoenolpyruvate-dependent sugar phosphotransferase system"/>
    <property type="evidence" value="ECO:0007669"/>
    <property type="project" value="UniProtKB-KW"/>
</dbReference>
<dbReference type="InterPro" id="IPR015813">
    <property type="entry name" value="Pyrv/PenolPyrv_kinase-like_dom"/>
</dbReference>
<feature type="binding site" evidence="19">
    <location>
        <position position="339"/>
    </location>
    <ligand>
        <name>phosphoenolpyruvate</name>
        <dbReference type="ChEBI" id="CHEBI:58702"/>
    </ligand>
</feature>
<feature type="binding site" evidence="20">
    <location>
        <position position="445"/>
    </location>
    <ligand>
        <name>Mg(2+)</name>
        <dbReference type="ChEBI" id="CHEBI:18420"/>
    </ligand>
</feature>
<evidence type="ECO:0000256" key="5">
    <source>
        <dbReference type="ARBA" id="ARBA00007837"/>
    </source>
</evidence>
<dbReference type="NCBIfam" id="TIGR01417">
    <property type="entry name" value="PTS_I_fam"/>
    <property type="match status" value="1"/>
</dbReference>
<evidence type="ECO:0000256" key="4">
    <source>
        <dbReference type="ARBA" id="ARBA00004496"/>
    </source>
</evidence>
<feature type="active site" description="Proton donor" evidence="18">
    <location>
        <position position="516"/>
    </location>
</feature>